<keyword evidence="2" id="KW-0963">Cytoplasm</keyword>
<dbReference type="InterPro" id="IPR051973">
    <property type="entry name" value="tRNA_Anticodon_Mtase-Reg"/>
</dbReference>
<dbReference type="InterPro" id="IPR036322">
    <property type="entry name" value="WD40_repeat_dom_sf"/>
</dbReference>
<feature type="compositionally biased region" description="Polar residues" evidence="12">
    <location>
        <begin position="1056"/>
        <end position="1072"/>
    </location>
</feature>
<feature type="compositionally biased region" description="Acidic residues" evidence="12">
    <location>
        <begin position="1023"/>
        <end position="1032"/>
    </location>
</feature>
<dbReference type="Proteomes" id="UP001228049">
    <property type="component" value="Unassembled WGS sequence"/>
</dbReference>
<dbReference type="AlphaFoldDB" id="A0AAD9FDL3"/>
<sequence length="1124" mass="122330">METAALVAPVTALEFLQDAFLLTGEGPVLTVTELILGPNFYDIVVFGGKAVRLVRLHVDLQDGEHLRLEILGPLMELQDWALDVRWLSGDKHSLLGVAVAHNSALLLDIRTGNALLQRSCLEGCLLYSALLLVHESWDDTILVGGTVFNQLVLWKPGAGGDESSNSKHKAPVERRLLGHSGVIFSISYLQEKGWLASASDDRSVRVWGVGALGGPGGKCGDLNPLCLRVLYGHQARVFSVRLSPGNVFSAGEDGACLVWDWAGEGKVVRTLKGHKAGGVRALAINHGTVYQYSDGQWEMGLLWVCGDRRGSLLLFQEGGKQEQNMRDGKIIAESSQTGRKPTDGEGVEAEGNGSGGDIKTEMMEDRHPTLHPLSCRFGVHGKQGVTSVCEYQGLLYSTGRDGCVRVFRVNPTPPEKPEEKSVENKDGLQLQVLRVQRACKGMEWLERILILEPDIPVEEAEEEESFRPEEESTENKGREARFAIIGFHGVHFVVWDPVRQERLFSVPCGGGHRSWSLWPPHKGVWPGYGALVFIKQGAVMTSQTSGEALSIGGKAGGWGLREGVHGRGIGCMCRLGMIRGIKNENQTESPGDLAETEGMDELKGGVKEGGHWEIVVTGGEDTSLTVIAIQPRSGSIKVLSVITDHISSIRTVTAVTRQGGVGESQKQSLSALLVSAGGRAQMQCYRLSIGWDQQRLAPSCQVIQVASHRLDEQWEKRRNRHKTVKMDPETRQRRVCFRYMSVEVVEEKPDGVLLAMACSDGALRLFSVSEGTHQIDLLWETFYHQRCVLSVAACSLEDGEGHRYRLLFSAATDGRIAVWDLTDASFLSTGTQPIPCLHIHAHQSGINSLAVWTEKPGLNEGGCLVTVASGGDDGQLTVSTIRVHYPEDRKFGGSRGSSQISEALSPPTQLHLELHCQSHSPLAHAAPLTALKLLSPGLLVSTSADQRVCLWRVCSTGISHIGALCSHVADAAGLAVWEGQLREEEEGDKEMKTSFESEQEISVWRGSQTGFKKPAAQFSNEETAGESEDGGAVEAESETGHLVCQTSEEKAGETASECSDQAETDRVSQGNTERGFRSEKMREKTGWVLLCGQGFQLLRVPNTESAQSQKESHRVKVTLQGKST</sequence>
<name>A0AAD9FDL3_DISEL</name>
<dbReference type="SMART" id="SM00320">
    <property type="entry name" value="WD40"/>
    <property type="match status" value="7"/>
</dbReference>
<evidence type="ECO:0000256" key="7">
    <source>
        <dbReference type="ARBA" id="ARBA00040154"/>
    </source>
</evidence>
<evidence type="ECO:0000256" key="1">
    <source>
        <dbReference type="ARBA" id="ARBA00004496"/>
    </source>
</evidence>
<feature type="region of interest" description="Disordered" evidence="12">
    <location>
        <begin position="1102"/>
        <end position="1124"/>
    </location>
</feature>
<dbReference type="GO" id="GO:0005737">
    <property type="term" value="C:cytoplasm"/>
    <property type="evidence" value="ECO:0007669"/>
    <property type="project" value="UniProtKB-SubCell"/>
</dbReference>
<comment type="subunit">
    <text evidence="10">Interacts with FTSJ1; the interaction is direct, and required for 2'-O-methylation of position 34 in substrate tRNAs. Interacts with IRS4. Interacts with STK11/LKB1.</text>
</comment>
<keyword evidence="4" id="KW-0819">tRNA processing</keyword>
<feature type="region of interest" description="Disordered" evidence="12">
    <location>
        <begin position="1012"/>
        <end position="1032"/>
    </location>
</feature>
<evidence type="ECO:0000256" key="3">
    <source>
        <dbReference type="ARBA" id="ARBA00022574"/>
    </source>
</evidence>
<keyword evidence="5" id="KW-0677">Repeat</keyword>
<evidence type="ECO:0000256" key="8">
    <source>
        <dbReference type="ARBA" id="ARBA00041816"/>
    </source>
</evidence>
<protein>
    <recommendedName>
        <fullName evidence="7">tRNA (34-2'-O)-methyltransferase regulator WDR6</fullName>
    </recommendedName>
    <alternativeName>
        <fullName evidence="8">WD repeat-containing protein 6</fullName>
    </alternativeName>
</protein>
<evidence type="ECO:0000256" key="5">
    <source>
        <dbReference type="ARBA" id="ARBA00022737"/>
    </source>
</evidence>
<evidence type="ECO:0000256" key="4">
    <source>
        <dbReference type="ARBA" id="ARBA00022694"/>
    </source>
</evidence>
<evidence type="ECO:0000256" key="6">
    <source>
        <dbReference type="ARBA" id="ARBA00038255"/>
    </source>
</evidence>
<evidence type="ECO:0000313" key="14">
    <source>
        <dbReference type="Proteomes" id="UP001228049"/>
    </source>
</evidence>
<dbReference type="PROSITE" id="PS50082">
    <property type="entry name" value="WD_REPEATS_2"/>
    <property type="match status" value="3"/>
</dbReference>
<evidence type="ECO:0000256" key="11">
    <source>
        <dbReference type="PROSITE-ProRule" id="PRU00221"/>
    </source>
</evidence>
<dbReference type="PANTHER" id="PTHR14344:SF3">
    <property type="entry name" value="WD REPEAT-CONTAINING PROTEIN 6"/>
    <property type="match status" value="1"/>
</dbReference>
<evidence type="ECO:0000256" key="9">
    <source>
        <dbReference type="ARBA" id="ARBA00045751"/>
    </source>
</evidence>
<comment type="subcellular location">
    <subcellularLocation>
        <location evidence="1">Cytoplasm</location>
    </subcellularLocation>
</comment>
<feature type="repeat" description="WD" evidence="11">
    <location>
        <begin position="176"/>
        <end position="207"/>
    </location>
</feature>
<feature type="repeat" description="WD" evidence="11">
    <location>
        <begin position="805"/>
        <end position="829"/>
    </location>
</feature>
<dbReference type="EMBL" id="JASDAP010000008">
    <property type="protein sequence ID" value="KAK1897889.1"/>
    <property type="molecule type" value="Genomic_DNA"/>
</dbReference>
<comment type="similarity">
    <text evidence="6">Belongs to the WD repeat WDR6 family.</text>
</comment>
<feature type="repeat" description="WD" evidence="11">
    <location>
        <begin position="230"/>
        <end position="260"/>
    </location>
</feature>
<dbReference type="PANTHER" id="PTHR14344">
    <property type="entry name" value="WD REPEAT PROTEIN"/>
    <property type="match status" value="1"/>
</dbReference>
<keyword evidence="14" id="KW-1185">Reference proteome</keyword>
<gene>
    <name evidence="13" type="ORF">KUDE01_017417</name>
</gene>
<organism evidence="13 14">
    <name type="scientific">Dissostichus eleginoides</name>
    <name type="common">Patagonian toothfish</name>
    <name type="synonym">Dissostichus amissus</name>
    <dbReference type="NCBI Taxonomy" id="100907"/>
    <lineage>
        <taxon>Eukaryota</taxon>
        <taxon>Metazoa</taxon>
        <taxon>Chordata</taxon>
        <taxon>Craniata</taxon>
        <taxon>Vertebrata</taxon>
        <taxon>Euteleostomi</taxon>
        <taxon>Actinopterygii</taxon>
        <taxon>Neopterygii</taxon>
        <taxon>Teleostei</taxon>
        <taxon>Neoteleostei</taxon>
        <taxon>Acanthomorphata</taxon>
        <taxon>Eupercaria</taxon>
        <taxon>Perciformes</taxon>
        <taxon>Notothenioidei</taxon>
        <taxon>Nototheniidae</taxon>
        <taxon>Dissostichus</taxon>
    </lineage>
</organism>
<dbReference type="Gene3D" id="2.130.10.10">
    <property type="entry name" value="YVTN repeat-like/Quinoprotein amine dehydrogenase"/>
    <property type="match status" value="2"/>
</dbReference>
<dbReference type="PROSITE" id="PS50294">
    <property type="entry name" value="WD_REPEATS_REGION"/>
    <property type="match status" value="1"/>
</dbReference>
<evidence type="ECO:0000256" key="12">
    <source>
        <dbReference type="SAM" id="MobiDB-lite"/>
    </source>
</evidence>
<evidence type="ECO:0000256" key="10">
    <source>
        <dbReference type="ARBA" id="ARBA00047056"/>
    </source>
</evidence>
<dbReference type="InterPro" id="IPR015943">
    <property type="entry name" value="WD40/YVTN_repeat-like_dom_sf"/>
</dbReference>
<comment type="function">
    <text evidence="9">Together with methyltransferase FTSJ1, methylates the 2'-O-ribose of nucleotides at position 34 of the tRNA anticodon loop of substrate tRNAs. Required for the correct positioning of the substrate tRNA for methylation. Required to suppress amino acid starvation-induced autophagy. Enhances the STK11/LKB1-induced cell growth suppression activity.</text>
</comment>
<proteinExistence type="inferred from homology"/>
<evidence type="ECO:0000313" key="13">
    <source>
        <dbReference type="EMBL" id="KAK1897889.1"/>
    </source>
</evidence>
<reference evidence="13" key="1">
    <citation type="submission" date="2023-04" db="EMBL/GenBank/DDBJ databases">
        <title>Chromosome-level genome of Chaenocephalus aceratus.</title>
        <authorList>
            <person name="Park H."/>
        </authorList>
    </citation>
    <scope>NUCLEOTIDE SEQUENCE</scope>
    <source>
        <strain evidence="13">DE</strain>
        <tissue evidence="13">Muscle</tissue>
    </source>
</reference>
<dbReference type="InterPro" id="IPR001680">
    <property type="entry name" value="WD40_rpt"/>
</dbReference>
<accession>A0AAD9FDL3</accession>
<evidence type="ECO:0000256" key="2">
    <source>
        <dbReference type="ARBA" id="ARBA00022490"/>
    </source>
</evidence>
<dbReference type="SUPFAM" id="SSF50978">
    <property type="entry name" value="WD40 repeat-like"/>
    <property type="match status" value="1"/>
</dbReference>
<comment type="caution">
    <text evidence="13">The sequence shown here is derived from an EMBL/GenBank/DDBJ whole genome shotgun (WGS) entry which is preliminary data.</text>
</comment>
<keyword evidence="3 11" id="KW-0853">WD repeat</keyword>
<feature type="region of interest" description="Disordered" evidence="12">
    <location>
        <begin position="1049"/>
        <end position="1079"/>
    </location>
</feature>
<dbReference type="Pfam" id="PF00400">
    <property type="entry name" value="WD40"/>
    <property type="match status" value="2"/>
</dbReference>
<feature type="region of interest" description="Disordered" evidence="12">
    <location>
        <begin position="324"/>
        <end position="355"/>
    </location>
</feature>
<dbReference type="GO" id="GO:0030488">
    <property type="term" value="P:tRNA methylation"/>
    <property type="evidence" value="ECO:0007669"/>
    <property type="project" value="TreeGrafter"/>
</dbReference>